<dbReference type="EC" id="2.6.1.16" evidence="2"/>
<protein>
    <recommendedName>
        <fullName evidence="3">Glutamine--fructose-6-phosphate aminotransferase [isomerizing]</fullName>
        <ecNumber evidence="2">2.6.1.16</ecNumber>
    </recommendedName>
</protein>
<dbReference type="InterPro" id="IPR035466">
    <property type="entry name" value="GlmS/AgaS_SIS"/>
</dbReference>
<keyword evidence="4" id="KW-0677">Repeat</keyword>
<gene>
    <name evidence="6" type="ORF">GCM10009867_36510</name>
</gene>
<keyword evidence="7" id="KW-1185">Reference proteome</keyword>
<dbReference type="Pfam" id="PF01380">
    <property type="entry name" value="SIS"/>
    <property type="match status" value="1"/>
</dbReference>
<organism evidence="6 7">
    <name type="scientific">Pedococcus aerophilus</name>
    <dbReference type="NCBI Taxonomy" id="436356"/>
    <lineage>
        <taxon>Bacteria</taxon>
        <taxon>Bacillati</taxon>
        <taxon>Actinomycetota</taxon>
        <taxon>Actinomycetes</taxon>
        <taxon>Micrococcales</taxon>
        <taxon>Intrasporangiaceae</taxon>
        <taxon>Pedococcus</taxon>
    </lineage>
</organism>
<dbReference type="PANTHER" id="PTHR10937:SF0">
    <property type="entry name" value="GLUTAMINE--FRUCTOSE-6-PHOSPHATE TRANSAMINASE (ISOMERIZING)"/>
    <property type="match status" value="1"/>
</dbReference>
<evidence type="ECO:0000313" key="7">
    <source>
        <dbReference type="Proteomes" id="UP001501326"/>
    </source>
</evidence>
<dbReference type="PANTHER" id="PTHR10937">
    <property type="entry name" value="GLUCOSAMINE--FRUCTOSE-6-PHOSPHATE AMINOTRANSFERASE, ISOMERIZING"/>
    <property type="match status" value="1"/>
</dbReference>
<evidence type="ECO:0000256" key="4">
    <source>
        <dbReference type="ARBA" id="ARBA00022737"/>
    </source>
</evidence>
<comment type="caution">
    <text evidence="6">The sequence shown here is derived from an EMBL/GenBank/DDBJ whole genome shotgun (WGS) entry which is preliminary data.</text>
</comment>
<dbReference type="Gene3D" id="3.40.50.10490">
    <property type="entry name" value="Glucose-6-phosphate isomerase like protein, domain 1"/>
    <property type="match status" value="2"/>
</dbReference>
<proteinExistence type="predicted"/>
<evidence type="ECO:0000313" key="6">
    <source>
        <dbReference type="EMBL" id="GAA2739631.1"/>
    </source>
</evidence>
<dbReference type="PROSITE" id="PS51464">
    <property type="entry name" value="SIS"/>
    <property type="match status" value="1"/>
</dbReference>
<evidence type="ECO:0000259" key="5">
    <source>
        <dbReference type="PROSITE" id="PS51464"/>
    </source>
</evidence>
<evidence type="ECO:0000256" key="3">
    <source>
        <dbReference type="ARBA" id="ARBA00016090"/>
    </source>
</evidence>
<name>A0ABN3UWC2_9MICO</name>
<dbReference type="InterPro" id="IPR001347">
    <property type="entry name" value="SIS_dom"/>
</dbReference>
<dbReference type="Proteomes" id="UP001501326">
    <property type="component" value="Unassembled WGS sequence"/>
</dbReference>
<dbReference type="RefSeq" id="WP_344196124.1">
    <property type="nucleotide sequence ID" value="NZ_BAAARN010000005.1"/>
</dbReference>
<comment type="catalytic activity">
    <reaction evidence="1">
        <text>D-fructose 6-phosphate + L-glutamine = D-glucosamine 6-phosphate + L-glutamate</text>
        <dbReference type="Rhea" id="RHEA:13237"/>
        <dbReference type="ChEBI" id="CHEBI:29985"/>
        <dbReference type="ChEBI" id="CHEBI:58359"/>
        <dbReference type="ChEBI" id="CHEBI:58725"/>
        <dbReference type="ChEBI" id="CHEBI:61527"/>
        <dbReference type="EC" id="2.6.1.16"/>
    </reaction>
</comment>
<evidence type="ECO:0000256" key="1">
    <source>
        <dbReference type="ARBA" id="ARBA00001031"/>
    </source>
</evidence>
<dbReference type="EMBL" id="BAAARN010000005">
    <property type="protein sequence ID" value="GAA2739631.1"/>
    <property type="molecule type" value="Genomic_DNA"/>
</dbReference>
<dbReference type="SUPFAM" id="SSF53697">
    <property type="entry name" value="SIS domain"/>
    <property type="match status" value="1"/>
</dbReference>
<sequence length="315" mass="32913">MSVVPSPGWHTRTEIASQPDLWTVALERAATGVPGLPVPGESVLVLGCGTSFYVGTAYARIREDAGHGTTDALIASELPRLLRPYDRVVAISRSGTSSELLDAVRAARRQQPGIRVTALLGEQGTPLADLADDVVDLSFADEQSVVQTRFPTVQLVLLRAALGPSGHGDDTDPAVLAGLPERGRSALAGTLPATGIRQLVVLGHGWGVAIAEEAALKVREAAGQWTESYAVGEYRHGPVATCGPGTLVWGLDAVPTDIVATVEAAGGRIEHGCGEPLLELVRLHRYAVELATEAGRDPDVPSLLSRSVVLPEAAS</sequence>
<evidence type="ECO:0000256" key="2">
    <source>
        <dbReference type="ARBA" id="ARBA00012916"/>
    </source>
</evidence>
<dbReference type="InterPro" id="IPR046348">
    <property type="entry name" value="SIS_dom_sf"/>
</dbReference>
<accession>A0ABN3UWC2</accession>
<reference evidence="6 7" key="1">
    <citation type="journal article" date="2019" name="Int. J. Syst. Evol. Microbiol.">
        <title>The Global Catalogue of Microorganisms (GCM) 10K type strain sequencing project: providing services to taxonomists for standard genome sequencing and annotation.</title>
        <authorList>
            <consortium name="The Broad Institute Genomics Platform"/>
            <consortium name="The Broad Institute Genome Sequencing Center for Infectious Disease"/>
            <person name="Wu L."/>
            <person name="Ma J."/>
        </authorList>
    </citation>
    <scope>NUCLEOTIDE SEQUENCE [LARGE SCALE GENOMIC DNA]</scope>
    <source>
        <strain evidence="6 7">JCM 16378</strain>
    </source>
</reference>
<feature type="domain" description="SIS" evidence="5">
    <location>
        <begin position="33"/>
        <end position="172"/>
    </location>
</feature>
<dbReference type="CDD" id="cd05008">
    <property type="entry name" value="SIS_GlmS_GlmD_1"/>
    <property type="match status" value="1"/>
</dbReference>